<name>I4Z484_9HYPH</name>
<evidence type="ECO:0000313" key="2">
    <source>
        <dbReference type="Proteomes" id="UP000003947"/>
    </source>
</evidence>
<keyword evidence="2" id="KW-1185">Reference proteome</keyword>
<dbReference type="PATRIC" id="fig|864069.3.peg.14"/>
<evidence type="ECO:0000313" key="1">
    <source>
        <dbReference type="EMBL" id="EIM31026.1"/>
    </source>
</evidence>
<sequence length="97" mass="11013">MPIREELPKYAGYVSARNIMPDHDAALADSVDLSWLREYGEQLIDYDPHRLNPGSPVRRREILGRYHVRPEPFAEANTVANAILGHFEKSMGIALVQ</sequence>
<dbReference type="RefSeq" id="WP_009488322.1">
    <property type="nucleotide sequence ID" value="NZ_CP141049.1"/>
</dbReference>
<dbReference type="STRING" id="864069.MicloDRAFT_00000130"/>
<dbReference type="Proteomes" id="UP000003947">
    <property type="component" value="Unassembled WGS sequence"/>
</dbReference>
<reference evidence="1 2" key="1">
    <citation type="submission" date="2012-02" db="EMBL/GenBank/DDBJ databases">
        <title>Improved High-Quality Draft sequence of Microvirga sp. WSM3557.</title>
        <authorList>
            <consortium name="US DOE Joint Genome Institute"/>
            <person name="Lucas S."/>
            <person name="Han J."/>
            <person name="Lapidus A."/>
            <person name="Cheng J.-F."/>
            <person name="Goodwin L."/>
            <person name="Pitluck S."/>
            <person name="Peters L."/>
            <person name="Zhang X."/>
            <person name="Detter J.C."/>
            <person name="Han C."/>
            <person name="Tapia R."/>
            <person name="Land M."/>
            <person name="Hauser L."/>
            <person name="Kyrpides N."/>
            <person name="Ivanova N."/>
            <person name="Pagani I."/>
            <person name="Brau L."/>
            <person name="Yates R."/>
            <person name="O'Hara G."/>
            <person name="Rui T."/>
            <person name="Howieson J."/>
            <person name="Reeve W."/>
            <person name="Woyke T."/>
        </authorList>
    </citation>
    <scope>NUCLEOTIDE SEQUENCE [LARGE SCALE GENOMIC DNA]</scope>
    <source>
        <strain evidence="1 2">WSM3557</strain>
    </source>
</reference>
<gene>
    <name evidence="1" type="ORF">MicloDRAFT_00000130</name>
</gene>
<accession>I4Z484</accession>
<protein>
    <submittedName>
        <fullName evidence="1">Uncharacterized protein</fullName>
    </submittedName>
</protein>
<proteinExistence type="predicted"/>
<dbReference type="HOGENOM" id="CLU_2343549_0_0_5"/>
<dbReference type="OrthoDB" id="8019758at2"/>
<organism evidence="1 2">
    <name type="scientific">Microvirga lotononidis</name>
    <dbReference type="NCBI Taxonomy" id="864069"/>
    <lineage>
        <taxon>Bacteria</taxon>
        <taxon>Pseudomonadati</taxon>
        <taxon>Pseudomonadota</taxon>
        <taxon>Alphaproteobacteria</taxon>
        <taxon>Hyphomicrobiales</taxon>
        <taxon>Methylobacteriaceae</taxon>
        <taxon>Microvirga</taxon>
    </lineage>
</organism>
<dbReference type="AlphaFoldDB" id="I4Z484"/>
<dbReference type="EMBL" id="JH660633">
    <property type="protein sequence ID" value="EIM31026.1"/>
    <property type="molecule type" value="Genomic_DNA"/>
</dbReference>